<dbReference type="PANTHER" id="PTHR43297:SF2">
    <property type="entry name" value="DIPEPTIDE TRANSPORT ATP-BINDING PROTEIN DPPD"/>
    <property type="match status" value="1"/>
</dbReference>
<keyword evidence="15" id="KW-1185">Reference proteome</keyword>
<reference evidence="14" key="1">
    <citation type="submission" date="2023-06" db="EMBL/GenBank/DDBJ databases">
        <title>Sysu t00192.</title>
        <authorList>
            <person name="Gao L."/>
            <person name="Fang B.-Z."/>
            <person name="Li W.-J."/>
        </authorList>
    </citation>
    <scope>NUCLEOTIDE SEQUENCE</scope>
    <source>
        <strain evidence="14">SYSU T00192</strain>
    </source>
</reference>
<comment type="caution">
    <text evidence="14">The sequence shown here is derived from an EMBL/GenBank/DDBJ whole genome shotgun (WGS) entry which is preliminary data.</text>
</comment>
<proteinExistence type="inferred from homology"/>
<evidence type="ECO:0000256" key="11">
    <source>
        <dbReference type="RuleBase" id="RU363032"/>
    </source>
</evidence>
<dbReference type="SMART" id="SM00382">
    <property type="entry name" value="AAA"/>
    <property type="match status" value="1"/>
</dbReference>
<evidence type="ECO:0000259" key="12">
    <source>
        <dbReference type="PROSITE" id="PS50893"/>
    </source>
</evidence>
<dbReference type="PROSITE" id="PS50893">
    <property type="entry name" value="ABC_TRANSPORTER_2"/>
    <property type="match status" value="1"/>
</dbReference>
<feature type="domain" description="ABC transmembrane type-1" evidence="13">
    <location>
        <begin position="95"/>
        <end position="284"/>
    </location>
</feature>
<dbReference type="InterPro" id="IPR025966">
    <property type="entry name" value="OppC_N"/>
</dbReference>
<feature type="transmembrane region" description="Helical" evidence="11">
    <location>
        <begin position="134"/>
        <end position="153"/>
    </location>
</feature>
<evidence type="ECO:0000256" key="1">
    <source>
        <dbReference type="ARBA" id="ARBA00004141"/>
    </source>
</evidence>
<dbReference type="InterPro" id="IPR000515">
    <property type="entry name" value="MetI-like"/>
</dbReference>
<protein>
    <submittedName>
        <fullName evidence="14">Dipeptide/oligopeptide/nickel ABC transporter permease/ATP-binding protein</fullName>
    </submittedName>
</protein>
<evidence type="ECO:0000256" key="9">
    <source>
        <dbReference type="ARBA" id="ARBA00022989"/>
    </source>
</evidence>
<evidence type="ECO:0000259" key="13">
    <source>
        <dbReference type="PROSITE" id="PS50928"/>
    </source>
</evidence>
<dbReference type="InterPro" id="IPR027417">
    <property type="entry name" value="P-loop_NTPase"/>
</dbReference>
<feature type="transmembrane region" description="Helical" evidence="11">
    <location>
        <begin position="98"/>
        <end position="122"/>
    </location>
</feature>
<evidence type="ECO:0000256" key="3">
    <source>
        <dbReference type="ARBA" id="ARBA00005417"/>
    </source>
</evidence>
<dbReference type="InterPro" id="IPR035906">
    <property type="entry name" value="MetI-like_sf"/>
</dbReference>
<evidence type="ECO:0000256" key="8">
    <source>
        <dbReference type="ARBA" id="ARBA00022840"/>
    </source>
</evidence>
<dbReference type="SUPFAM" id="SSF52540">
    <property type="entry name" value="P-loop containing nucleoside triphosphate hydrolases"/>
    <property type="match status" value="1"/>
</dbReference>
<dbReference type="InterPro" id="IPR003439">
    <property type="entry name" value="ABC_transporter-like_ATP-bd"/>
</dbReference>
<dbReference type="PROSITE" id="PS00211">
    <property type="entry name" value="ABC_TRANSPORTER_1"/>
    <property type="match status" value="1"/>
</dbReference>
<dbReference type="EMBL" id="JAUHPW010000008">
    <property type="protein sequence ID" value="MDN4476317.1"/>
    <property type="molecule type" value="Genomic_DNA"/>
</dbReference>
<evidence type="ECO:0000313" key="15">
    <source>
        <dbReference type="Proteomes" id="UP001172728"/>
    </source>
</evidence>
<dbReference type="Pfam" id="PF00005">
    <property type="entry name" value="ABC_tran"/>
    <property type="match status" value="1"/>
</dbReference>
<comment type="similarity">
    <text evidence="3">Belongs to the ABC transporter superfamily.</text>
</comment>
<dbReference type="PROSITE" id="PS50928">
    <property type="entry name" value="ABC_TM1"/>
    <property type="match status" value="1"/>
</dbReference>
<keyword evidence="5" id="KW-1003">Cell membrane</keyword>
<evidence type="ECO:0000256" key="6">
    <source>
        <dbReference type="ARBA" id="ARBA00022692"/>
    </source>
</evidence>
<comment type="subcellular location">
    <subcellularLocation>
        <location evidence="11">Cell membrane</location>
        <topology evidence="11">Multi-pass membrane protein</topology>
    </subcellularLocation>
    <subcellularLocation>
        <location evidence="2">Cell membrane</location>
        <topology evidence="2">Peripheral membrane protein</topology>
    </subcellularLocation>
    <subcellularLocation>
        <location evidence="1">Membrane</location>
        <topology evidence="1">Multi-pass membrane protein</topology>
    </subcellularLocation>
</comment>
<evidence type="ECO:0000256" key="5">
    <source>
        <dbReference type="ARBA" id="ARBA00022475"/>
    </source>
</evidence>
<evidence type="ECO:0000313" key="14">
    <source>
        <dbReference type="EMBL" id="MDN4476317.1"/>
    </source>
</evidence>
<evidence type="ECO:0000256" key="2">
    <source>
        <dbReference type="ARBA" id="ARBA00004202"/>
    </source>
</evidence>
<evidence type="ECO:0000256" key="10">
    <source>
        <dbReference type="ARBA" id="ARBA00023136"/>
    </source>
</evidence>
<comment type="similarity">
    <text evidence="11">Belongs to the binding-protein-dependent transport system permease family.</text>
</comment>
<dbReference type="Pfam" id="PF00528">
    <property type="entry name" value="BPD_transp_1"/>
    <property type="match status" value="1"/>
</dbReference>
<keyword evidence="9 11" id="KW-1133">Transmembrane helix</keyword>
<name>A0ABT8GBG2_9MICO</name>
<organism evidence="14 15">
    <name type="scientific">Demequina litoralis</name>
    <dbReference type="NCBI Taxonomy" id="3051660"/>
    <lineage>
        <taxon>Bacteria</taxon>
        <taxon>Bacillati</taxon>
        <taxon>Actinomycetota</taxon>
        <taxon>Actinomycetes</taxon>
        <taxon>Micrococcales</taxon>
        <taxon>Demequinaceae</taxon>
        <taxon>Demequina</taxon>
    </lineage>
</organism>
<dbReference type="InterPro" id="IPR003593">
    <property type="entry name" value="AAA+_ATPase"/>
</dbReference>
<dbReference type="RefSeq" id="WP_301134458.1">
    <property type="nucleotide sequence ID" value="NZ_JAUHPW010000008.1"/>
</dbReference>
<dbReference type="InterPro" id="IPR017871">
    <property type="entry name" value="ABC_transporter-like_CS"/>
</dbReference>
<feature type="domain" description="ABC transporter" evidence="12">
    <location>
        <begin position="365"/>
        <end position="614"/>
    </location>
</feature>
<keyword evidence="4 11" id="KW-0813">Transport</keyword>
<accession>A0ABT8GBG2</accession>
<dbReference type="InterPro" id="IPR050388">
    <property type="entry name" value="ABC_Ni/Peptide_Import"/>
</dbReference>
<dbReference type="Gene3D" id="3.40.50.300">
    <property type="entry name" value="P-loop containing nucleotide triphosphate hydrolases"/>
    <property type="match status" value="1"/>
</dbReference>
<dbReference type="SUPFAM" id="SSF161098">
    <property type="entry name" value="MetI-like"/>
    <property type="match status" value="1"/>
</dbReference>
<keyword evidence="7" id="KW-0547">Nucleotide-binding</keyword>
<dbReference type="CDD" id="cd03257">
    <property type="entry name" value="ABC_NikE_OppD_transporters"/>
    <property type="match status" value="1"/>
</dbReference>
<sequence>MTVSTVGPAAATTPAAKQAAGPRQAWRRLRHQPLTLAAILTVALIVVIAVFAPVLAPYAPDDTDFSNVLSGPTAAHPLGTDDLGHDVLSQLIFAARTALLVAGGSVLVAMLIGVPFGLILGYKGGWYDRLGSRVMDLADAFPGIMIGFVVIAILGRGVWILIFAIGLIFSMNFGRMVRAITLAERKKLYVESAHVSGLRNRQIIFGQVLPNLAGPLAVQAAVFLGNAIKVEAALSFLALGLPDDQPSWGGMLRTAAEHQVDHPLMALPPGIAIVVTVLAFNLLGDGINDALSGARSTRKARKASRKAARLAASTLAEVEQARLDAEAREQVPSTRDDAPVPVASSVATREALVTTAAHPEPVLSVRGVSIVADRPDGEVVPLVSDVSLTVGRGEVLGLLGESGSGKSMLAKSILGLLPPGVRVDSGSVTLAGDELVGRDERGMRAIRGKKLGVVFQNPQANLSPVHTVGHQLVDPLRVHHGMSKAAARDRAAELLDMVGVKDAAGRLSQYPYQFSGGMAQRVAIAIALAGEPDVLILDEATSALDVTTQSQVLDLVLDLRESLGMAVVNITHDLGVAAESCDRVAILYHGELLEVNDVFSLFENPHHPYTAALLAAHPTADREVDRLPTLADFVTADGEWIVR</sequence>
<dbReference type="CDD" id="cd06261">
    <property type="entry name" value="TM_PBP2"/>
    <property type="match status" value="1"/>
</dbReference>
<gene>
    <name evidence="14" type="ORF">QQX09_10665</name>
</gene>
<feature type="transmembrane region" description="Helical" evidence="11">
    <location>
        <begin position="34"/>
        <end position="56"/>
    </location>
</feature>
<evidence type="ECO:0000256" key="7">
    <source>
        <dbReference type="ARBA" id="ARBA00022741"/>
    </source>
</evidence>
<dbReference type="Proteomes" id="UP001172728">
    <property type="component" value="Unassembled WGS sequence"/>
</dbReference>
<evidence type="ECO:0000256" key="4">
    <source>
        <dbReference type="ARBA" id="ARBA00022448"/>
    </source>
</evidence>
<keyword evidence="10 11" id="KW-0472">Membrane</keyword>
<keyword evidence="8" id="KW-0067">ATP-binding</keyword>
<keyword evidence="6 11" id="KW-0812">Transmembrane</keyword>
<dbReference type="PANTHER" id="PTHR43297">
    <property type="entry name" value="OLIGOPEPTIDE TRANSPORT ATP-BINDING PROTEIN APPD"/>
    <property type="match status" value="1"/>
</dbReference>
<dbReference type="Gene3D" id="1.10.3720.10">
    <property type="entry name" value="MetI-like"/>
    <property type="match status" value="1"/>
</dbReference>
<dbReference type="Pfam" id="PF12911">
    <property type="entry name" value="OppC_N"/>
    <property type="match status" value="1"/>
</dbReference>